<name>A0A839N3Y9_9MICO</name>
<dbReference type="Proteomes" id="UP000559182">
    <property type="component" value="Unassembled WGS sequence"/>
</dbReference>
<evidence type="ECO:0000256" key="2">
    <source>
        <dbReference type="SAM" id="SignalP"/>
    </source>
</evidence>
<feature type="region of interest" description="Disordered" evidence="1">
    <location>
        <begin position="34"/>
        <end position="102"/>
    </location>
</feature>
<keyword evidence="4" id="KW-1185">Reference proteome</keyword>
<dbReference type="AlphaFoldDB" id="A0A839N3Y9"/>
<organism evidence="3 4">
    <name type="scientific">Flexivirga oryzae</name>
    <dbReference type="NCBI Taxonomy" id="1794944"/>
    <lineage>
        <taxon>Bacteria</taxon>
        <taxon>Bacillati</taxon>
        <taxon>Actinomycetota</taxon>
        <taxon>Actinomycetes</taxon>
        <taxon>Micrococcales</taxon>
        <taxon>Dermacoccaceae</taxon>
        <taxon>Flexivirga</taxon>
    </lineage>
</organism>
<keyword evidence="2" id="KW-0732">Signal</keyword>
<protein>
    <recommendedName>
        <fullName evidence="5">DUF3558 domain-containing protein</fullName>
    </recommendedName>
</protein>
<comment type="caution">
    <text evidence="3">The sequence shown here is derived from an EMBL/GenBank/DDBJ whole genome shotgun (WGS) entry which is preliminary data.</text>
</comment>
<gene>
    <name evidence="3" type="ORF">FHU39_000758</name>
</gene>
<dbReference type="EMBL" id="JACHVQ010000001">
    <property type="protein sequence ID" value="MBB2890774.1"/>
    <property type="molecule type" value="Genomic_DNA"/>
</dbReference>
<evidence type="ECO:0008006" key="5">
    <source>
        <dbReference type="Google" id="ProtNLM"/>
    </source>
</evidence>
<evidence type="ECO:0000313" key="3">
    <source>
        <dbReference type="EMBL" id="MBB2890774.1"/>
    </source>
</evidence>
<feature type="compositionally biased region" description="Low complexity" evidence="1">
    <location>
        <begin position="45"/>
        <end position="58"/>
    </location>
</feature>
<evidence type="ECO:0000256" key="1">
    <source>
        <dbReference type="SAM" id="MobiDB-lite"/>
    </source>
</evidence>
<feature type="chain" id="PRO_5032324118" description="DUF3558 domain-containing protein" evidence="2">
    <location>
        <begin position="31"/>
        <end position="277"/>
    </location>
</feature>
<sequence length="277" mass="29420">MTRPNRRLTALGAAIAVSVAVTVPAYTAYAAGGSGVAAKPDRTMSKAPKSTKTATPTTRVTPYSPPAAPDAVTPGAPAQTITPSTHFSVRVDRTGKRPMDATWPSADEVFTRTELQQVLPKLTAVKASQCRTGSLPDGGSTHLSTECTLNLMISGEPNDDRSKLMVNIRGFGLPQQIGSQWSKDLAEARDRSAERPGLYTFYANKSLGVSAAFTDGTTTKVLLQKGDVAGEVWFSGIGFTTLTSDYLKSRKLYRQKIVPALVQLLGAKLTDTEKASA</sequence>
<accession>A0A839N3Y9</accession>
<feature type="compositionally biased region" description="Basic and acidic residues" evidence="1">
    <location>
        <begin position="89"/>
        <end position="99"/>
    </location>
</feature>
<evidence type="ECO:0000313" key="4">
    <source>
        <dbReference type="Proteomes" id="UP000559182"/>
    </source>
</evidence>
<reference evidence="3 4" key="1">
    <citation type="submission" date="2020-08" db="EMBL/GenBank/DDBJ databases">
        <title>Sequencing the genomes of 1000 actinobacteria strains.</title>
        <authorList>
            <person name="Klenk H.-P."/>
        </authorList>
    </citation>
    <scope>NUCLEOTIDE SEQUENCE [LARGE SCALE GENOMIC DNA]</scope>
    <source>
        <strain evidence="3 4">DSM 105369</strain>
    </source>
</reference>
<proteinExistence type="predicted"/>
<feature type="signal peptide" evidence="2">
    <location>
        <begin position="1"/>
        <end position="30"/>
    </location>
</feature>
<dbReference type="RefSeq" id="WP_183319106.1">
    <property type="nucleotide sequence ID" value="NZ_JACHVQ010000001.1"/>
</dbReference>